<feature type="compositionally biased region" description="Polar residues" evidence="2">
    <location>
        <begin position="436"/>
        <end position="451"/>
    </location>
</feature>
<evidence type="ECO:0000313" key="4">
    <source>
        <dbReference type="Proteomes" id="UP000481858"/>
    </source>
</evidence>
<comment type="caution">
    <text evidence="3">The sequence shown here is derived from an EMBL/GenBank/DDBJ whole genome shotgun (WGS) entry which is preliminary data.</text>
</comment>
<dbReference type="InterPro" id="IPR001138">
    <property type="entry name" value="Zn2Cys6_DnaBD"/>
</dbReference>
<evidence type="ECO:0000313" key="3">
    <source>
        <dbReference type="EMBL" id="KAF2968363.1"/>
    </source>
</evidence>
<feature type="region of interest" description="Disordered" evidence="2">
    <location>
        <begin position="1"/>
        <end position="214"/>
    </location>
</feature>
<feature type="region of interest" description="Disordered" evidence="2">
    <location>
        <begin position="426"/>
        <end position="465"/>
    </location>
</feature>
<dbReference type="AlphaFoldDB" id="A0A7C8IS32"/>
<feature type="compositionally biased region" description="Pro residues" evidence="2">
    <location>
        <begin position="146"/>
        <end position="155"/>
    </location>
</feature>
<evidence type="ECO:0008006" key="5">
    <source>
        <dbReference type="Google" id="ProtNLM"/>
    </source>
</evidence>
<keyword evidence="4" id="KW-1185">Reference proteome</keyword>
<sequence>MEHSAPQTKRPRLSTPASWSSKLHGQGLSLPQPNPPHHPSVSGGPHHPLPPAQYTPAPPFSRPPEPPLPPAPHHQPLDERRHHHHEHEHYPPMQDTPRQLPPSPAHPSYPPYSQRDTIVKRDIGEEPALPQLRRPSSTGHTVDGLPPTPHGPPHPNQHHPSEDPRRHMNFDNGGSMPHSPALYRPPALPQTYHPSTSQQPPQHYDGPHNYGHPPQMYAALEIQNASAKRKPQRASQACDNCRQLKAKCDETKPYILEILNFLKEEMSSMSAKFDKFDKIESRISNLESMAMHGNPEAAKMKMESIEEDDQPNLRESSISDNRDMPDAEEEATETSTPGRTSVLEPPLSLNEAQETLRQGDHDDVETEPGPMVLPGRPAMPPNHTTLASLLLKWPSINKLVHHILDDQKIRLVEEYPIQEEQQRGVLRVFGRGEGPNSDTRSSDKGTPQDLSITDGEDASDVIAPTPGPELWGQVGSPVVGHNVNYKDGVLTADGNPDWDQNRILKYVKSFKDNILNMHPILIPKELDAMVRVFLEQLPKSANTPSSNKANSYPVGFIHPPPAVPEVGNKRKRSPIGEELSPVTSFKKPGRPYRNIQSALVLLVFALGKICLHKGKIPDVVHEPEGFTGNSPLVRNGVLASPSQGSPGLVPPSSSGLPSPKENERAILMSRRSSLQGNSVPFGRASSSHRRNLDVIPGLEYFALACDIMGADYGGFCLKHVYVHILAGLYHGQLGRVLESWEHISTASRKLQVVLRPSLGRLSQLGRCSPHARRDNQLAFAFWTCLQLESDILAELPLPQSGILAYESQMPYPNTEFAHAHGFPPYVTEGYLAQLYLRKQLNRVHNLLYDPTTMDSRHYQTMESKINEIQSVLKSARNTWVPSDYSWQDDDPLPDDILAARLRAKYWGSQVILYRPFLRMILDGEAQPPSTYQNEHASPDTITSIGIDERSRKGHDPRTIGNARLAIDALIESTRAFHGIHKDKRIIITNVFGTAHAQWGNLLTLAACYNNETLAPYINVDTLSGLFSRTIAFFKEIAQPSSALHKDLNILISLAAELGFPQEDMDIRGDSSFSSATSSAPLPPIYPPNNFYRAPSSPSLMRQH</sequence>
<feature type="compositionally biased region" description="Basic and acidic residues" evidence="2">
    <location>
        <begin position="946"/>
        <end position="957"/>
    </location>
</feature>
<feature type="compositionally biased region" description="Polar residues" evidence="2">
    <location>
        <begin position="192"/>
        <end position="201"/>
    </location>
</feature>
<protein>
    <recommendedName>
        <fullName evidence="5">Transcription factor domain-containing protein</fullName>
    </recommendedName>
</protein>
<dbReference type="GO" id="GO:0008270">
    <property type="term" value="F:zinc ion binding"/>
    <property type="evidence" value="ECO:0007669"/>
    <property type="project" value="InterPro"/>
</dbReference>
<dbReference type="InParanoid" id="A0A7C8IS32"/>
<dbReference type="SUPFAM" id="SSF57701">
    <property type="entry name" value="Zn2/Cys6 DNA-binding domain"/>
    <property type="match status" value="1"/>
</dbReference>
<feature type="compositionally biased region" description="Pro residues" evidence="2">
    <location>
        <begin position="99"/>
        <end position="110"/>
    </location>
</feature>
<feature type="compositionally biased region" description="Basic and acidic residues" evidence="2">
    <location>
        <begin position="159"/>
        <end position="169"/>
    </location>
</feature>
<feature type="compositionally biased region" description="Low complexity" evidence="2">
    <location>
        <begin position="640"/>
        <end position="659"/>
    </location>
</feature>
<reference evidence="3 4" key="1">
    <citation type="submission" date="2019-12" db="EMBL/GenBank/DDBJ databases">
        <title>Draft genome sequence of the ascomycete Xylaria multiplex DSM 110363.</title>
        <authorList>
            <person name="Buettner E."/>
            <person name="Kellner H."/>
        </authorList>
    </citation>
    <scope>NUCLEOTIDE SEQUENCE [LARGE SCALE GENOMIC DNA]</scope>
    <source>
        <strain evidence="3 4">DSM 110363</strain>
    </source>
</reference>
<keyword evidence="1" id="KW-0539">Nucleus</keyword>
<dbReference type="InterPro" id="IPR053181">
    <property type="entry name" value="EcdB-like_regulator"/>
</dbReference>
<feature type="compositionally biased region" description="Polar residues" evidence="2">
    <location>
        <begin position="928"/>
        <end position="943"/>
    </location>
</feature>
<dbReference type="InterPro" id="IPR036864">
    <property type="entry name" value="Zn2-C6_fun-type_DNA-bd_sf"/>
</dbReference>
<evidence type="ECO:0000256" key="2">
    <source>
        <dbReference type="SAM" id="MobiDB-lite"/>
    </source>
</evidence>
<dbReference type="OrthoDB" id="5244761at2759"/>
<organism evidence="3 4">
    <name type="scientific">Xylaria multiplex</name>
    <dbReference type="NCBI Taxonomy" id="323545"/>
    <lineage>
        <taxon>Eukaryota</taxon>
        <taxon>Fungi</taxon>
        <taxon>Dikarya</taxon>
        <taxon>Ascomycota</taxon>
        <taxon>Pezizomycotina</taxon>
        <taxon>Sordariomycetes</taxon>
        <taxon>Xylariomycetidae</taxon>
        <taxon>Xylariales</taxon>
        <taxon>Xylariaceae</taxon>
        <taxon>Xylaria</taxon>
    </lineage>
</organism>
<gene>
    <name evidence="3" type="ORF">GQX73_g5190</name>
</gene>
<dbReference type="CDD" id="cd00067">
    <property type="entry name" value="GAL4"/>
    <property type="match status" value="1"/>
</dbReference>
<feature type="region of interest" description="Disordered" evidence="2">
    <location>
        <begin position="560"/>
        <end position="582"/>
    </location>
</feature>
<evidence type="ECO:0000256" key="1">
    <source>
        <dbReference type="ARBA" id="ARBA00023242"/>
    </source>
</evidence>
<dbReference type="GO" id="GO:0000981">
    <property type="term" value="F:DNA-binding transcription factor activity, RNA polymerase II-specific"/>
    <property type="evidence" value="ECO:0007669"/>
    <property type="project" value="InterPro"/>
</dbReference>
<dbReference type="PANTHER" id="PTHR47785">
    <property type="entry name" value="ZN(II)2CYS6 TRANSCRIPTION FACTOR (EUROFUNG)-RELATED-RELATED"/>
    <property type="match status" value="1"/>
</dbReference>
<feature type="region of interest" description="Disordered" evidence="2">
    <location>
        <begin position="300"/>
        <end position="378"/>
    </location>
</feature>
<accession>A0A7C8IS32</accession>
<feature type="compositionally biased region" description="Pro residues" evidence="2">
    <location>
        <begin position="47"/>
        <end position="73"/>
    </location>
</feature>
<feature type="region of interest" description="Disordered" evidence="2">
    <location>
        <begin position="631"/>
        <end position="660"/>
    </location>
</feature>
<dbReference type="EMBL" id="WUBL01000052">
    <property type="protein sequence ID" value="KAF2968363.1"/>
    <property type="molecule type" value="Genomic_DNA"/>
</dbReference>
<proteinExistence type="predicted"/>
<dbReference type="Proteomes" id="UP000481858">
    <property type="component" value="Unassembled WGS sequence"/>
</dbReference>
<dbReference type="CDD" id="cd12148">
    <property type="entry name" value="fungal_TF_MHR"/>
    <property type="match status" value="1"/>
</dbReference>
<dbReference type="PANTHER" id="PTHR47785:SF4">
    <property type="entry name" value="ZN(II)2CYS6 TRANSCRIPTION FACTOR (EUROFUNG)"/>
    <property type="match status" value="1"/>
</dbReference>
<name>A0A7C8IS32_9PEZI</name>
<feature type="region of interest" description="Disordered" evidence="2">
    <location>
        <begin position="928"/>
        <end position="957"/>
    </location>
</feature>